<name>A0A2T6AWW8_9BACL</name>
<organism evidence="1 2">
    <name type="scientific">Melghirimyces profundicolus</name>
    <dbReference type="NCBI Taxonomy" id="1242148"/>
    <lineage>
        <taxon>Bacteria</taxon>
        <taxon>Bacillati</taxon>
        <taxon>Bacillota</taxon>
        <taxon>Bacilli</taxon>
        <taxon>Bacillales</taxon>
        <taxon>Thermoactinomycetaceae</taxon>
        <taxon>Melghirimyces</taxon>
    </lineage>
</organism>
<accession>A0A2T6AWW8</accession>
<protein>
    <submittedName>
        <fullName evidence="1">Uncharacterized protein</fullName>
    </submittedName>
</protein>
<proteinExistence type="predicted"/>
<dbReference type="EMBL" id="QBKR01000046">
    <property type="protein sequence ID" value="PTX48302.1"/>
    <property type="molecule type" value="Genomic_DNA"/>
</dbReference>
<comment type="caution">
    <text evidence="1">The sequence shown here is derived from an EMBL/GenBank/DDBJ whole genome shotgun (WGS) entry which is preliminary data.</text>
</comment>
<dbReference type="AlphaFoldDB" id="A0A2T6AWW8"/>
<sequence>MKDGYYLRYVGMGTEDGKKVLLFSVNHSQGKTCYAFNYIDRNTLLVGGRQGCSDIIIHRLDFRAAG</sequence>
<reference evidence="1 2" key="1">
    <citation type="submission" date="2018-04" db="EMBL/GenBank/DDBJ databases">
        <title>Genomic Encyclopedia of Archaeal and Bacterial Type Strains, Phase II (KMG-II): from individual species to whole genera.</title>
        <authorList>
            <person name="Goeker M."/>
        </authorList>
    </citation>
    <scope>NUCLEOTIDE SEQUENCE [LARGE SCALE GENOMIC DNA]</scope>
    <source>
        <strain evidence="1 2">DSM 45787</strain>
    </source>
</reference>
<gene>
    <name evidence="1" type="ORF">C8P63_14611</name>
</gene>
<keyword evidence="2" id="KW-1185">Reference proteome</keyword>
<dbReference type="Proteomes" id="UP000244240">
    <property type="component" value="Unassembled WGS sequence"/>
</dbReference>
<evidence type="ECO:0000313" key="1">
    <source>
        <dbReference type="EMBL" id="PTX48302.1"/>
    </source>
</evidence>
<evidence type="ECO:0000313" key="2">
    <source>
        <dbReference type="Proteomes" id="UP000244240"/>
    </source>
</evidence>